<keyword evidence="8 12" id="KW-0233">DNA recombination</keyword>
<dbReference type="InterPro" id="IPR012310">
    <property type="entry name" value="DNA_ligase_ATP-dep_cent"/>
</dbReference>
<evidence type="ECO:0000256" key="10">
    <source>
        <dbReference type="ARBA" id="ARBA00023306"/>
    </source>
</evidence>
<dbReference type="AlphaFoldDB" id="A0A078B8J3"/>
<comment type="similarity">
    <text evidence="1 13">Belongs to the ATP-dependent DNA ligase family.</text>
</comment>
<evidence type="ECO:0000313" key="16">
    <source>
        <dbReference type="EMBL" id="CDW90516.1"/>
    </source>
</evidence>
<dbReference type="EC" id="6.5.1.1" evidence="12"/>
<keyword evidence="7 12" id="KW-0067">ATP-binding</keyword>
<dbReference type="GO" id="GO:0005739">
    <property type="term" value="C:mitochondrion"/>
    <property type="evidence" value="ECO:0007669"/>
    <property type="project" value="TreeGrafter"/>
</dbReference>
<feature type="region of interest" description="Disordered" evidence="14">
    <location>
        <begin position="133"/>
        <end position="177"/>
    </location>
</feature>
<dbReference type="SUPFAM" id="SSF56091">
    <property type="entry name" value="DNA ligase/mRNA capping enzyme, catalytic domain"/>
    <property type="match status" value="1"/>
</dbReference>
<dbReference type="GO" id="GO:0051301">
    <property type="term" value="P:cell division"/>
    <property type="evidence" value="ECO:0007669"/>
    <property type="project" value="UniProtKB-KW"/>
</dbReference>
<keyword evidence="3" id="KW-0132">Cell division</keyword>
<dbReference type="InterPro" id="IPR012308">
    <property type="entry name" value="DNA_ligase_ATP-dep_N"/>
</dbReference>
<comment type="catalytic activity">
    <reaction evidence="11 12">
        <text>ATP + (deoxyribonucleotide)n-3'-hydroxyl + 5'-phospho-(deoxyribonucleotide)m = (deoxyribonucleotide)n+m + AMP + diphosphate.</text>
        <dbReference type="EC" id="6.5.1.1"/>
    </reaction>
</comment>
<keyword evidence="9 12" id="KW-0234">DNA repair</keyword>
<feature type="region of interest" description="Disordered" evidence="14">
    <location>
        <begin position="1"/>
        <end position="34"/>
    </location>
</feature>
<keyword evidence="2 12" id="KW-0436">Ligase</keyword>
<dbReference type="InterPro" id="IPR050191">
    <property type="entry name" value="ATP-dep_DNA_ligase"/>
</dbReference>
<evidence type="ECO:0000259" key="15">
    <source>
        <dbReference type="PROSITE" id="PS50160"/>
    </source>
</evidence>
<protein>
    <recommendedName>
        <fullName evidence="12">DNA ligase</fullName>
        <ecNumber evidence="12">6.5.1.1</ecNumber>
    </recommendedName>
</protein>
<dbReference type="GO" id="GO:0003910">
    <property type="term" value="F:DNA ligase (ATP) activity"/>
    <property type="evidence" value="ECO:0007669"/>
    <property type="project" value="UniProtKB-EC"/>
</dbReference>
<keyword evidence="6 12" id="KW-0227">DNA damage</keyword>
<dbReference type="Gene3D" id="3.30.470.30">
    <property type="entry name" value="DNA ligase/mRNA capping enzyme"/>
    <property type="match status" value="1"/>
</dbReference>
<evidence type="ECO:0000256" key="7">
    <source>
        <dbReference type="ARBA" id="ARBA00022840"/>
    </source>
</evidence>
<organism evidence="16 17">
    <name type="scientific">Stylonychia lemnae</name>
    <name type="common">Ciliate</name>
    <dbReference type="NCBI Taxonomy" id="5949"/>
    <lineage>
        <taxon>Eukaryota</taxon>
        <taxon>Sar</taxon>
        <taxon>Alveolata</taxon>
        <taxon>Ciliophora</taxon>
        <taxon>Intramacronucleata</taxon>
        <taxon>Spirotrichea</taxon>
        <taxon>Stichotrichia</taxon>
        <taxon>Sporadotrichida</taxon>
        <taxon>Oxytrichidae</taxon>
        <taxon>Stylonychinae</taxon>
        <taxon>Stylonychia</taxon>
    </lineage>
</organism>
<keyword evidence="4" id="KW-0235">DNA replication</keyword>
<evidence type="ECO:0000256" key="8">
    <source>
        <dbReference type="ARBA" id="ARBA00023172"/>
    </source>
</evidence>
<dbReference type="Gene3D" id="1.10.3260.10">
    <property type="entry name" value="DNA ligase, ATP-dependent, N-terminal domain"/>
    <property type="match status" value="1"/>
</dbReference>
<proteinExistence type="inferred from homology"/>
<dbReference type="CDD" id="cd07969">
    <property type="entry name" value="OBF_DNA_ligase_I"/>
    <property type="match status" value="1"/>
</dbReference>
<evidence type="ECO:0000256" key="3">
    <source>
        <dbReference type="ARBA" id="ARBA00022618"/>
    </source>
</evidence>
<dbReference type="OrthoDB" id="206088at2759"/>
<dbReference type="SUPFAM" id="SSF117018">
    <property type="entry name" value="ATP-dependent DNA ligase DNA-binding domain"/>
    <property type="match status" value="1"/>
</dbReference>
<evidence type="ECO:0000256" key="1">
    <source>
        <dbReference type="ARBA" id="ARBA00007572"/>
    </source>
</evidence>
<dbReference type="PROSITE" id="PS50160">
    <property type="entry name" value="DNA_LIGASE_A3"/>
    <property type="match status" value="1"/>
</dbReference>
<evidence type="ECO:0000313" key="17">
    <source>
        <dbReference type="Proteomes" id="UP000039865"/>
    </source>
</evidence>
<dbReference type="InParanoid" id="A0A078B8J3"/>
<feature type="compositionally biased region" description="Polar residues" evidence="14">
    <location>
        <begin position="1"/>
        <end position="22"/>
    </location>
</feature>
<dbReference type="CDD" id="cd07900">
    <property type="entry name" value="Adenylation_DNA_ligase_I_Euk"/>
    <property type="match status" value="1"/>
</dbReference>
<dbReference type="PANTHER" id="PTHR45674">
    <property type="entry name" value="DNA LIGASE 1/3 FAMILY MEMBER"/>
    <property type="match status" value="1"/>
</dbReference>
<dbReference type="InterPro" id="IPR012309">
    <property type="entry name" value="DNA_ligase_ATP-dep_C"/>
</dbReference>
<sequence>MKQSTLSFGKPDGSSSAAQSKNKPPAQQKLSFGVGGQLGIKKIGDKNAEAPIDSKLKVLNEASAKSEIQTDASVKSSTPSKSGVRLTKRTIEEVEESQIVEKVEVHSTTKKIRNNDGEATDFVKEEKLMVKSAQKSASASKQTKKDDEEMKEVEQNFPPKDLSKLKPPSSAKYDPIQDAPFHKGQLVPFGFIARGLSEIELCRGKNSKDAIKEIVANIFRSTILLNPRELPDLFYFFCVKLGPDYDSPETGIGIELLSNAVAKACGKSLKQIREQFKQEGDYGIVVEKSKGVQKSLGTFFKKSQETPKDLTFKRVFEAFNKIARQSGNNSQNEKESIILKLLQDATNEEAKYIVRWLQKNLKTGAAEKTYILALARAIAYTPPNHKGKILNSKLTLGDQLFAEKCEKIELAICEAICEFPNYGLIIETLLEHGDDLPKLKDRCHITVGIPVKPMLAKPTKGVREVLDRFEQVKFTCEYKYDGFRGQIHFNRNNPQQMVKIYSRNLEDMTGQYPDVVEFVEKSASQDVETYILDSELVAFDHVNNRILPFQTLTQRSRKNVTEEDLKTKICICAFDLLYLNGESLLKEPFIKRREILHKNLHEVQNSFVFAKYKDAEALEAIQEFLGDSIKDSCEGLMIKTLETNATYEPSKRSLNWLKLKKDYIDSGLGDSLDLVVVGADFGKGKRTGMYGSFLLACYDENLEVLQTVTKMATGLSDEMLAKIYSQLKDLEIDKPPSNLKFKEKNIDVWLVPKYVWEIKCADLSMSPIYCASIGSVEKNKGIALRFPRFIRERDDKSVEDATSSEQILEYYKSQPSLLKNDGEDDDFDF</sequence>
<dbReference type="GO" id="GO:0005634">
    <property type="term" value="C:nucleus"/>
    <property type="evidence" value="ECO:0007669"/>
    <property type="project" value="TreeGrafter"/>
</dbReference>
<dbReference type="Gene3D" id="2.40.50.140">
    <property type="entry name" value="Nucleic acid-binding proteins"/>
    <property type="match status" value="1"/>
</dbReference>
<reference evidence="16 17" key="1">
    <citation type="submission" date="2014-06" db="EMBL/GenBank/DDBJ databases">
        <authorList>
            <person name="Swart Estienne"/>
        </authorList>
    </citation>
    <scope>NUCLEOTIDE SEQUENCE [LARGE SCALE GENOMIC DNA]</scope>
    <source>
        <strain evidence="16 17">130c</strain>
    </source>
</reference>
<dbReference type="PROSITE" id="PS00333">
    <property type="entry name" value="DNA_LIGASE_A2"/>
    <property type="match status" value="1"/>
</dbReference>
<dbReference type="PROSITE" id="PS00697">
    <property type="entry name" value="DNA_LIGASE_A1"/>
    <property type="match status" value="1"/>
</dbReference>
<dbReference type="FunFam" id="2.40.50.140:FF:000062">
    <property type="entry name" value="DNA ligase"/>
    <property type="match status" value="1"/>
</dbReference>
<name>A0A078B8J3_STYLE</name>
<dbReference type="GO" id="GO:0006310">
    <property type="term" value="P:DNA recombination"/>
    <property type="evidence" value="ECO:0007669"/>
    <property type="project" value="UniProtKB-KW"/>
</dbReference>
<dbReference type="InterPro" id="IPR012340">
    <property type="entry name" value="NA-bd_OB-fold"/>
</dbReference>
<keyword evidence="5 12" id="KW-0547">Nucleotide-binding</keyword>
<dbReference type="Pfam" id="PF04675">
    <property type="entry name" value="DNA_ligase_A_N"/>
    <property type="match status" value="1"/>
</dbReference>
<evidence type="ECO:0000256" key="6">
    <source>
        <dbReference type="ARBA" id="ARBA00022763"/>
    </source>
</evidence>
<evidence type="ECO:0000256" key="4">
    <source>
        <dbReference type="ARBA" id="ARBA00022705"/>
    </source>
</evidence>
<evidence type="ECO:0000256" key="13">
    <source>
        <dbReference type="RuleBase" id="RU004196"/>
    </source>
</evidence>
<evidence type="ECO:0000256" key="12">
    <source>
        <dbReference type="RuleBase" id="RU000617"/>
    </source>
</evidence>
<evidence type="ECO:0000256" key="9">
    <source>
        <dbReference type="ARBA" id="ARBA00023204"/>
    </source>
</evidence>
<dbReference type="InterPro" id="IPR016059">
    <property type="entry name" value="DNA_ligase_ATP-dep_CS"/>
</dbReference>
<dbReference type="InterPro" id="IPR036599">
    <property type="entry name" value="DNA_ligase_N_sf"/>
</dbReference>
<dbReference type="GO" id="GO:0006273">
    <property type="term" value="P:lagging strand elongation"/>
    <property type="evidence" value="ECO:0007669"/>
    <property type="project" value="TreeGrafter"/>
</dbReference>
<dbReference type="FunFam" id="3.30.470.30:FF:000016">
    <property type="entry name" value="DNA ligase"/>
    <property type="match status" value="1"/>
</dbReference>
<evidence type="ECO:0000256" key="14">
    <source>
        <dbReference type="SAM" id="MobiDB-lite"/>
    </source>
</evidence>
<keyword evidence="10" id="KW-0131">Cell cycle</keyword>
<feature type="domain" description="ATP-dependent DNA ligase family profile" evidence="15">
    <location>
        <begin position="562"/>
        <end position="699"/>
    </location>
</feature>
<dbReference type="GO" id="GO:0006281">
    <property type="term" value="P:DNA repair"/>
    <property type="evidence" value="ECO:0007669"/>
    <property type="project" value="UniProtKB-KW"/>
</dbReference>
<feature type="region of interest" description="Disordered" evidence="14">
    <location>
        <begin position="63"/>
        <end position="89"/>
    </location>
</feature>
<feature type="compositionally biased region" description="Polar residues" evidence="14">
    <location>
        <begin position="66"/>
        <end position="81"/>
    </location>
</feature>
<feature type="compositionally biased region" description="Basic and acidic residues" evidence="14">
    <location>
        <begin position="143"/>
        <end position="154"/>
    </location>
</feature>
<dbReference type="Pfam" id="PF04679">
    <property type="entry name" value="DNA_ligase_A_C"/>
    <property type="match status" value="1"/>
</dbReference>
<dbReference type="NCBIfam" id="TIGR00574">
    <property type="entry name" value="dnl1"/>
    <property type="match status" value="1"/>
</dbReference>
<gene>
    <name evidence="16" type="primary">Contig8598.g9175</name>
    <name evidence="16" type="ORF">STYLEM_19660</name>
</gene>
<dbReference type="PANTHER" id="PTHR45674:SF4">
    <property type="entry name" value="DNA LIGASE 1"/>
    <property type="match status" value="1"/>
</dbReference>
<evidence type="ECO:0000256" key="2">
    <source>
        <dbReference type="ARBA" id="ARBA00022598"/>
    </source>
</evidence>
<dbReference type="GO" id="GO:0071897">
    <property type="term" value="P:DNA biosynthetic process"/>
    <property type="evidence" value="ECO:0007669"/>
    <property type="project" value="InterPro"/>
</dbReference>
<keyword evidence="17" id="KW-1185">Reference proteome</keyword>
<dbReference type="EMBL" id="CCKQ01018542">
    <property type="protein sequence ID" value="CDW90516.1"/>
    <property type="molecule type" value="Genomic_DNA"/>
</dbReference>
<dbReference type="SUPFAM" id="SSF50249">
    <property type="entry name" value="Nucleic acid-binding proteins"/>
    <property type="match status" value="1"/>
</dbReference>
<dbReference type="Pfam" id="PF01068">
    <property type="entry name" value="DNA_ligase_A_M"/>
    <property type="match status" value="1"/>
</dbReference>
<dbReference type="InterPro" id="IPR000977">
    <property type="entry name" value="DNA_ligase_ATP-dep"/>
</dbReference>
<dbReference type="FunCoup" id="A0A078B8J3">
    <property type="interactions" value="417"/>
</dbReference>
<dbReference type="Proteomes" id="UP000039865">
    <property type="component" value="Unassembled WGS sequence"/>
</dbReference>
<dbReference type="OMA" id="WIKYKRD"/>
<evidence type="ECO:0000256" key="5">
    <source>
        <dbReference type="ARBA" id="ARBA00022741"/>
    </source>
</evidence>
<accession>A0A078B8J3</accession>
<dbReference type="GO" id="GO:0005524">
    <property type="term" value="F:ATP binding"/>
    <property type="evidence" value="ECO:0007669"/>
    <property type="project" value="UniProtKB-KW"/>
</dbReference>
<evidence type="ECO:0000256" key="11">
    <source>
        <dbReference type="ARBA" id="ARBA00034003"/>
    </source>
</evidence>
<dbReference type="GO" id="GO:0003677">
    <property type="term" value="F:DNA binding"/>
    <property type="evidence" value="ECO:0007669"/>
    <property type="project" value="InterPro"/>
</dbReference>
<dbReference type="Gene3D" id="3.30.1490.70">
    <property type="match status" value="1"/>
</dbReference>